<evidence type="ECO:0000313" key="1">
    <source>
        <dbReference type="EMBL" id="CUK00438.1"/>
    </source>
</evidence>
<dbReference type="STRING" id="1715693.PH7735_02332"/>
<protein>
    <recommendedName>
        <fullName evidence="3">Type IV pilus biogenesis protein PilP</fullName>
    </recommendedName>
</protein>
<name>A0A0N7M9K1_9RHOB</name>
<dbReference type="GeneID" id="83881357"/>
<dbReference type="RefSeq" id="WP_058311513.1">
    <property type="nucleotide sequence ID" value="NZ_CANLZE010000002.1"/>
</dbReference>
<accession>A0A0N7M9K1</accession>
<evidence type="ECO:0000313" key="2">
    <source>
        <dbReference type="Proteomes" id="UP000051870"/>
    </source>
</evidence>
<dbReference type="EMBL" id="CYTW01000002">
    <property type="protein sequence ID" value="CUK00438.1"/>
    <property type="molecule type" value="Genomic_DNA"/>
</dbReference>
<reference evidence="2" key="1">
    <citation type="submission" date="2015-09" db="EMBL/GenBank/DDBJ databases">
        <authorList>
            <person name="Rodrigo-Torres Lidia"/>
            <person name="Arahal R.David."/>
        </authorList>
    </citation>
    <scope>NUCLEOTIDE SEQUENCE [LARGE SCALE GENOMIC DNA]</scope>
    <source>
        <strain evidence="2">CECT 7735</strain>
    </source>
</reference>
<sequence>MSNDTPARVAAQATQSGVLNRGTVTLIGIAGSTSAPRALILLQSGRVITAKLGKKTSVGTVIGINENTVVLKRGGRTTTLRLPG</sequence>
<dbReference type="AlphaFoldDB" id="A0A0N7M9K1"/>
<gene>
    <name evidence="1" type="ORF">PH7735_02332</name>
</gene>
<organism evidence="1 2">
    <name type="scientific">Shimia thalassica</name>
    <dbReference type="NCBI Taxonomy" id="1715693"/>
    <lineage>
        <taxon>Bacteria</taxon>
        <taxon>Pseudomonadati</taxon>
        <taxon>Pseudomonadota</taxon>
        <taxon>Alphaproteobacteria</taxon>
        <taxon>Rhodobacterales</taxon>
        <taxon>Roseobacteraceae</taxon>
    </lineage>
</organism>
<evidence type="ECO:0008006" key="3">
    <source>
        <dbReference type="Google" id="ProtNLM"/>
    </source>
</evidence>
<dbReference type="Proteomes" id="UP000051870">
    <property type="component" value="Unassembled WGS sequence"/>
</dbReference>
<keyword evidence="2" id="KW-1185">Reference proteome</keyword>
<proteinExistence type="predicted"/>